<evidence type="ECO:0000313" key="15">
    <source>
        <dbReference type="EMBL" id="KAK2563945.1"/>
    </source>
</evidence>
<dbReference type="Gene3D" id="3.30.160.60">
    <property type="entry name" value="Classic Zinc Finger"/>
    <property type="match status" value="2"/>
</dbReference>
<evidence type="ECO:0000256" key="4">
    <source>
        <dbReference type="ARBA" id="ARBA00022737"/>
    </source>
</evidence>
<dbReference type="PROSITE" id="PS00028">
    <property type="entry name" value="ZINC_FINGER_C2H2_1"/>
    <property type="match status" value="2"/>
</dbReference>
<dbReference type="PANTHER" id="PTHR46541:SF1">
    <property type="entry name" value="ZINC FINGER PROTEIN AEBP2"/>
    <property type="match status" value="1"/>
</dbReference>
<keyword evidence="7" id="KW-0156">Chromatin regulator</keyword>
<dbReference type="InterPro" id="IPR059034">
    <property type="entry name" value="SH3_AEBP2_C"/>
</dbReference>
<sequence>MADMEEFSPCHTTIDIESLGTATPSSLCSTPELEIRGNESCLQADLRQMPECEESLAVKNGTISLSSDTSASLVNSKSRELKNNDSSSSVSSYIEKRRACTKAATTKDRTTVECKWISCHLTFQNTAELSEHVKTAHVEPMASQDVFVCLWEGCKVFDKPSLSHSWLTKHVNIHTGAKPFKCMISGCSLTFSSREGLARHVPSHFNDSKPAKRQKTDNDSSPKKLLKRKKKKVKVLRQARPPVQAKEDFINQHAVTKIKEKLPHVMPVSCYRLGIDGAKIVFQSKVLGRRTEEKNGDVDVLLRWVPEDM</sequence>
<keyword evidence="16" id="KW-1185">Reference proteome</keyword>
<feature type="domain" description="C2H2-type" evidence="14">
    <location>
        <begin position="180"/>
        <end position="209"/>
    </location>
</feature>
<dbReference type="EMBL" id="JARQWQ010000024">
    <property type="protein sequence ID" value="KAK2563945.1"/>
    <property type="molecule type" value="Genomic_DNA"/>
</dbReference>
<comment type="similarity">
    <text evidence="11">Belongs to the AEBP2/jing C2H2-type zinc-finger family.</text>
</comment>
<evidence type="ECO:0000256" key="3">
    <source>
        <dbReference type="ARBA" id="ARBA00022723"/>
    </source>
</evidence>
<evidence type="ECO:0000256" key="12">
    <source>
        <dbReference type="PROSITE-ProRule" id="PRU00042"/>
    </source>
</evidence>
<keyword evidence="8" id="KW-0805">Transcription regulation</keyword>
<keyword evidence="9" id="KW-0804">Transcription</keyword>
<evidence type="ECO:0000313" key="16">
    <source>
        <dbReference type="Proteomes" id="UP001249851"/>
    </source>
</evidence>
<protein>
    <submittedName>
        <fullName evidence="15">Zinc finger protein AEBP2</fullName>
    </submittedName>
</protein>
<reference evidence="15" key="2">
    <citation type="journal article" date="2023" name="Science">
        <title>Genomic signatures of disease resistance in endangered staghorn corals.</title>
        <authorList>
            <person name="Vollmer S.V."/>
            <person name="Selwyn J.D."/>
            <person name="Despard B.A."/>
            <person name="Roesel C.L."/>
        </authorList>
    </citation>
    <scope>NUCLEOTIDE SEQUENCE</scope>
    <source>
        <strain evidence="15">K2</strain>
    </source>
</reference>
<evidence type="ECO:0000256" key="2">
    <source>
        <dbReference type="ARBA" id="ARBA00022491"/>
    </source>
</evidence>
<evidence type="ECO:0000256" key="10">
    <source>
        <dbReference type="ARBA" id="ARBA00023242"/>
    </source>
</evidence>
<name>A0AAD9V7U4_ACRCE</name>
<evidence type="ECO:0000256" key="11">
    <source>
        <dbReference type="ARBA" id="ARBA00037930"/>
    </source>
</evidence>
<proteinExistence type="inferred from homology"/>
<dbReference type="GO" id="GO:0008270">
    <property type="term" value="F:zinc ion binding"/>
    <property type="evidence" value="ECO:0007669"/>
    <property type="project" value="UniProtKB-KW"/>
</dbReference>
<comment type="subcellular location">
    <subcellularLocation>
        <location evidence="1">Nucleus</location>
    </subcellularLocation>
</comment>
<comment type="caution">
    <text evidence="15">The sequence shown here is derived from an EMBL/GenBank/DDBJ whole genome shotgun (WGS) entry which is preliminary data.</text>
</comment>
<keyword evidence="10" id="KW-0539">Nucleus</keyword>
<dbReference type="InterPro" id="IPR013087">
    <property type="entry name" value="Znf_C2H2_type"/>
</dbReference>
<keyword evidence="2" id="KW-0678">Repressor</keyword>
<dbReference type="GO" id="GO:0006357">
    <property type="term" value="P:regulation of transcription by RNA polymerase II"/>
    <property type="evidence" value="ECO:0007669"/>
    <property type="project" value="TreeGrafter"/>
</dbReference>
<reference evidence="15" key="1">
    <citation type="journal article" date="2023" name="G3 (Bethesda)">
        <title>Whole genome assembly and annotation of the endangered Caribbean coral Acropora cervicornis.</title>
        <authorList>
            <person name="Selwyn J.D."/>
            <person name="Vollmer S.V."/>
        </authorList>
    </citation>
    <scope>NUCLEOTIDE SEQUENCE</scope>
    <source>
        <strain evidence="15">K2</strain>
    </source>
</reference>
<dbReference type="InterPro" id="IPR036236">
    <property type="entry name" value="Znf_C2H2_sf"/>
</dbReference>
<dbReference type="PANTHER" id="PTHR46541">
    <property type="entry name" value="ZINC FINGER PROTEIN AEBP2"/>
    <property type="match status" value="1"/>
</dbReference>
<gene>
    <name evidence="15" type="ORF">P5673_012961</name>
</gene>
<dbReference type="InterPro" id="IPR052130">
    <property type="entry name" value="AEBP2/jing_C2H2-ZnF"/>
</dbReference>
<feature type="compositionally biased region" description="Basic and acidic residues" evidence="13">
    <location>
        <begin position="206"/>
        <end position="222"/>
    </location>
</feature>
<dbReference type="Pfam" id="PF26014">
    <property type="entry name" value="SH3_AEBP2_C"/>
    <property type="match status" value="1"/>
</dbReference>
<dbReference type="GO" id="GO:0006325">
    <property type="term" value="P:chromatin organization"/>
    <property type="evidence" value="ECO:0007669"/>
    <property type="project" value="UniProtKB-KW"/>
</dbReference>
<evidence type="ECO:0000256" key="7">
    <source>
        <dbReference type="ARBA" id="ARBA00022853"/>
    </source>
</evidence>
<feature type="region of interest" description="Disordered" evidence="13">
    <location>
        <begin position="201"/>
        <end position="230"/>
    </location>
</feature>
<evidence type="ECO:0000256" key="5">
    <source>
        <dbReference type="ARBA" id="ARBA00022771"/>
    </source>
</evidence>
<dbReference type="SUPFAM" id="SSF57667">
    <property type="entry name" value="beta-beta-alpha zinc fingers"/>
    <property type="match status" value="2"/>
</dbReference>
<organism evidence="15 16">
    <name type="scientific">Acropora cervicornis</name>
    <name type="common">Staghorn coral</name>
    <dbReference type="NCBI Taxonomy" id="6130"/>
    <lineage>
        <taxon>Eukaryota</taxon>
        <taxon>Metazoa</taxon>
        <taxon>Cnidaria</taxon>
        <taxon>Anthozoa</taxon>
        <taxon>Hexacorallia</taxon>
        <taxon>Scleractinia</taxon>
        <taxon>Astrocoeniina</taxon>
        <taxon>Acroporidae</taxon>
        <taxon>Acropora</taxon>
    </lineage>
</organism>
<evidence type="ECO:0000256" key="1">
    <source>
        <dbReference type="ARBA" id="ARBA00004123"/>
    </source>
</evidence>
<evidence type="ECO:0000259" key="14">
    <source>
        <dbReference type="PROSITE" id="PS50157"/>
    </source>
</evidence>
<keyword evidence="6" id="KW-0862">Zinc</keyword>
<keyword evidence="3" id="KW-0479">Metal-binding</keyword>
<keyword evidence="4" id="KW-0677">Repeat</keyword>
<dbReference type="SMART" id="SM00355">
    <property type="entry name" value="ZnF_C2H2"/>
    <property type="match status" value="3"/>
</dbReference>
<evidence type="ECO:0000256" key="9">
    <source>
        <dbReference type="ARBA" id="ARBA00023163"/>
    </source>
</evidence>
<evidence type="ECO:0000256" key="6">
    <source>
        <dbReference type="ARBA" id="ARBA00022833"/>
    </source>
</evidence>
<dbReference type="Proteomes" id="UP001249851">
    <property type="component" value="Unassembled WGS sequence"/>
</dbReference>
<evidence type="ECO:0000256" key="8">
    <source>
        <dbReference type="ARBA" id="ARBA00023015"/>
    </source>
</evidence>
<dbReference type="GO" id="GO:0035098">
    <property type="term" value="C:ESC/E(Z) complex"/>
    <property type="evidence" value="ECO:0007669"/>
    <property type="project" value="TreeGrafter"/>
</dbReference>
<keyword evidence="5 12" id="KW-0863">Zinc-finger</keyword>
<evidence type="ECO:0000256" key="13">
    <source>
        <dbReference type="SAM" id="MobiDB-lite"/>
    </source>
</evidence>
<dbReference type="AlphaFoldDB" id="A0AAD9V7U4"/>
<accession>A0AAD9V7U4</accession>
<dbReference type="PROSITE" id="PS50157">
    <property type="entry name" value="ZINC_FINGER_C2H2_2"/>
    <property type="match status" value="1"/>
</dbReference>